<sequence>MTQQPTLEQVLKLFRMLKICVQFKHPELNLGDHTGMANCAWQLFPNFFQLKPAMTDRQLLHNLFWSYNPITDFLLFYASHICPPFALDPRPHLHLSHTGSTSALPLR</sequence>
<dbReference type="EMBL" id="OY882864">
    <property type="protein sequence ID" value="CAK6447696.1"/>
    <property type="molecule type" value="Genomic_DNA"/>
</dbReference>
<accession>A0ABP0AB13</accession>
<gene>
    <name evidence="1" type="ORF">MPIPNATIZW_LOCUS16002</name>
</gene>
<proteinExistence type="predicted"/>
<organism evidence="1 2">
    <name type="scientific">Pipistrellus nathusii</name>
    <name type="common">Nathusius' pipistrelle</name>
    <dbReference type="NCBI Taxonomy" id="59473"/>
    <lineage>
        <taxon>Eukaryota</taxon>
        <taxon>Metazoa</taxon>
        <taxon>Chordata</taxon>
        <taxon>Craniata</taxon>
        <taxon>Vertebrata</taxon>
        <taxon>Euteleostomi</taxon>
        <taxon>Mammalia</taxon>
        <taxon>Eutheria</taxon>
        <taxon>Laurasiatheria</taxon>
        <taxon>Chiroptera</taxon>
        <taxon>Yangochiroptera</taxon>
        <taxon>Vespertilionidae</taxon>
        <taxon>Pipistrellus</taxon>
    </lineage>
</organism>
<name>A0ABP0AB13_PIPNA</name>
<evidence type="ECO:0000313" key="2">
    <source>
        <dbReference type="Proteomes" id="UP001314169"/>
    </source>
</evidence>
<reference evidence="1" key="1">
    <citation type="submission" date="2023-12" db="EMBL/GenBank/DDBJ databases">
        <authorList>
            <person name="Brown T."/>
        </authorList>
    </citation>
    <scope>NUCLEOTIDE SEQUENCE</scope>
</reference>
<keyword evidence="2" id="KW-1185">Reference proteome</keyword>
<protein>
    <submittedName>
        <fullName evidence="1">Uncharacterized protein</fullName>
    </submittedName>
</protein>
<evidence type="ECO:0000313" key="1">
    <source>
        <dbReference type="EMBL" id="CAK6447696.1"/>
    </source>
</evidence>
<dbReference type="Proteomes" id="UP001314169">
    <property type="component" value="Chromosome 7"/>
</dbReference>